<sequence>MNPRNQKPAQAAETINENNAMPSDPQIPNPARRTLTEMSPAERNRFQLQVAEYTESICADLRAMAQAAELDGLAYFIDMARLEASVQVESRQARAESG</sequence>
<protein>
    <submittedName>
        <fullName evidence="2">Uncharacterized protein</fullName>
    </submittedName>
</protein>
<gene>
    <name evidence="2" type="ORF">DWE98_20810</name>
</gene>
<keyword evidence="3" id="KW-1185">Reference proteome</keyword>
<evidence type="ECO:0000313" key="2">
    <source>
        <dbReference type="EMBL" id="RDJ21477.1"/>
    </source>
</evidence>
<dbReference type="RefSeq" id="WP_114853076.1">
    <property type="nucleotide sequence ID" value="NZ_QQTO01000033.1"/>
</dbReference>
<reference evidence="3" key="1">
    <citation type="submission" date="2018-07" db="EMBL/GenBank/DDBJ databases">
        <authorList>
            <person name="Safronova V.I."/>
            <person name="Chirak E.R."/>
            <person name="Sazanova A.L."/>
        </authorList>
    </citation>
    <scope>NUCLEOTIDE SEQUENCE [LARGE SCALE GENOMIC DNA]</scope>
    <source>
        <strain evidence="3">RCAM04685</strain>
    </source>
</reference>
<organism evidence="2 3">
    <name type="scientific">Bosea caraganae</name>
    <dbReference type="NCBI Taxonomy" id="2763117"/>
    <lineage>
        <taxon>Bacteria</taxon>
        <taxon>Pseudomonadati</taxon>
        <taxon>Pseudomonadota</taxon>
        <taxon>Alphaproteobacteria</taxon>
        <taxon>Hyphomicrobiales</taxon>
        <taxon>Boseaceae</taxon>
        <taxon>Bosea</taxon>
    </lineage>
</organism>
<comment type="caution">
    <text evidence="2">The sequence shown here is derived from an EMBL/GenBank/DDBJ whole genome shotgun (WGS) entry which is preliminary data.</text>
</comment>
<name>A0A370L1R0_9HYPH</name>
<dbReference type="OrthoDB" id="8163822at2"/>
<accession>A0A370L1R0</accession>
<proteinExistence type="predicted"/>
<dbReference type="Proteomes" id="UP000255207">
    <property type="component" value="Unassembled WGS sequence"/>
</dbReference>
<evidence type="ECO:0000313" key="3">
    <source>
        <dbReference type="Proteomes" id="UP000255207"/>
    </source>
</evidence>
<evidence type="ECO:0000256" key="1">
    <source>
        <dbReference type="SAM" id="MobiDB-lite"/>
    </source>
</evidence>
<feature type="region of interest" description="Disordered" evidence="1">
    <location>
        <begin position="1"/>
        <end position="34"/>
    </location>
</feature>
<dbReference type="AlphaFoldDB" id="A0A370L1R0"/>
<dbReference type="EMBL" id="QQTP01000012">
    <property type="protein sequence ID" value="RDJ21477.1"/>
    <property type="molecule type" value="Genomic_DNA"/>
</dbReference>
<feature type="compositionally biased region" description="Polar residues" evidence="1">
    <location>
        <begin position="1"/>
        <end position="21"/>
    </location>
</feature>